<organism evidence="3 4">
    <name type="scientific">Bradyrhizobium jicamae</name>
    <dbReference type="NCBI Taxonomy" id="280332"/>
    <lineage>
        <taxon>Bacteria</taxon>
        <taxon>Pseudomonadati</taxon>
        <taxon>Pseudomonadota</taxon>
        <taxon>Alphaproteobacteria</taxon>
        <taxon>Hyphomicrobiales</taxon>
        <taxon>Nitrobacteraceae</taxon>
        <taxon>Bradyrhizobium</taxon>
    </lineage>
</organism>
<evidence type="ECO:0000313" key="3">
    <source>
        <dbReference type="EMBL" id="MBR0801822.1"/>
    </source>
</evidence>
<protein>
    <submittedName>
        <fullName evidence="3">LodA/GoxA family CTQ-dependent oxidase</fullName>
    </submittedName>
</protein>
<accession>A0ABS5FYG2</accession>
<dbReference type="InterPro" id="IPR041173">
    <property type="entry name" value="LodA_C"/>
</dbReference>
<feature type="domain" description="L-Lysine epsilon oxidase N-terminal" evidence="1">
    <location>
        <begin position="8"/>
        <end position="242"/>
    </location>
</feature>
<feature type="domain" description="L-lysine epsilon oxidase C-terminal" evidence="2">
    <location>
        <begin position="337"/>
        <end position="457"/>
    </location>
</feature>
<evidence type="ECO:0000259" key="1">
    <source>
        <dbReference type="Pfam" id="PF17990"/>
    </source>
</evidence>
<reference evidence="4" key="1">
    <citation type="journal article" date="2021" name="ISME J.">
        <title>Evolutionary origin and ecological implication of a unique nif island in free-living Bradyrhizobium lineages.</title>
        <authorList>
            <person name="Tao J."/>
        </authorList>
    </citation>
    <scope>NUCLEOTIDE SEQUENCE [LARGE SCALE GENOMIC DNA]</scope>
    <source>
        <strain evidence="4">SZCCT0434</strain>
    </source>
</reference>
<gene>
    <name evidence="3" type="ORF">JQ615_41565</name>
</gene>
<dbReference type="Proteomes" id="UP001315278">
    <property type="component" value="Unassembled WGS sequence"/>
</dbReference>
<dbReference type="InterPro" id="IPR041168">
    <property type="entry name" value="LodA_N"/>
</dbReference>
<evidence type="ECO:0000313" key="4">
    <source>
        <dbReference type="Proteomes" id="UP001315278"/>
    </source>
</evidence>
<evidence type="ECO:0000259" key="2">
    <source>
        <dbReference type="Pfam" id="PF18417"/>
    </source>
</evidence>
<name>A0ABS5FYG2_9BRAD</name>
<dbReference type="EMBL" id="JAFCJH010000113">
    <property type="protein sequence ID" value="MBR0801822.1"/>
    <property type="molecule type" value="Genomic_DNA"/>
</dbReference>
<dbReference type="RefSeq" id="WP_212495717.1">
    <property type="nucleotide sequence ID" value="NZ_JAFCJH010000113.1"/>
</dbReference>
<keyword evidence="4" id="KW-1185">Reference proteome</keyword>
<proteinExistence type="predicted"/>
<sequence length="521" mass="55603">MGKIYKIHPGIGVARVAPSTNGYFLAGETPGADPFEIDSNGNETPFTSYKDANSFLRRQGARFRVFEYDQPTVDGSLTLVREITAADAKITWSVHLVAAKAAGPKMNDQAHGPDGRPTVLPLATPRNTPPAGFGVSDLKADVRLSVTGANATPVIGTGRIVGADVMIGEARTDANGRLVVLAGRGVARSWANPPPPLDGNGSRDDEFLNNPTWHDDIADGTVDAKIAFMGGTPIDAVGAWVITTPPDFAPDTDALTTMLDIVENAIGVPLPAVLTYPQDIEPMLKRAAGLFFVNEQPVWATMADHMANPANLNSPSPAAKAARRQARDDLLSAQSDMRFYGLTKRQTDILARWVDGSFQTTADATRPAPNAADTLDRSVLARCVGGGFFPGIEAGTTLRQPTIYAEFARLTRGTFTDVDNAVRQLEPGLISQRMACPWHADFVECLGAWWPAQRPDIAGRTGADAGPRWDRGVLKGGDIGRPETSHQNMVDHFAQLGVLVKDQASGGLVEVGRDPNLDNIA</sequence>
<dbReference type="Pfam" id="PF17990">
    <property type="entry name" value="LodA_N"/>
    <property type="match status" value="1"/>
</dbReference>
<comment type="caution">
    <text evidence="3">The sequence shown here is derived from an EMBL/GenBank/DDBJ whole genome shotgun (WGS) entry which is preliminary data.</text>
</comment>
<dbReference type="Pfam" id="PF18417">
    <property type="entry name" value="LodA_C"/>
    <property type="match status" value="1"/>
</dbReference>